<evidence type="ECO:0000313" key="17">
    <source>
        <dbReference type="Proteomes" id="UP001525379"/>
    </source>
</evidence>
<keyword evidence="12 13" id="KW-0961">Cell wall biogenesis/degradation</keyword>
<accession>A0ABT2HU75</accession>
<feature type="domain" description="ATP-grasp" evidence="15">
    <location>
        <begin position="152"/>
        <end position="361"/>
    </location>
</feature>
<keyword evidence="10 13" id="KW-0573">Peptidoglycan synthesis</keyword>
<dbReference type="InterPro" id="IPR011761">
    <property type="entry name" value="ATP-grasp"/>
</dbReference>
<keyword evidence="6 14" id="KW-0547">Nucleotide-binding</keyword>
<dbReference type="InterPro" id="IPR000291">
    <property type="entry name" value="D-Ala_lig_Van_CS"/>
</dbReference>
<dbReference type="NCBIfam" id="TIGR01205">
    <property type="entry name" value="D_ala_D_alaTIGR"/>
    <property type="match status" value="1"/>
</dbReference>
<dbReference type="Proteomes" id="UP001525379">
    <property type="component" value="Unassembled WGS sequence"/>
</dbReference>
<comment type="catalytic activity">
    <reaction evidence="13">
        <text>2 D-alanine + ATP = D-alanyl-D-alanine + ADP + phosphate + H(+)</text>
        <dbReference type="Rhea" id="RHEA:11224"/>
        <dbReference type="ChEBI" id="CHEBI:15378"/>
        <dbReference type="ChEBI" id="CHEBI:30616"/>
        <dbReference type="ChEBI" id="CHEBI:43474"/>
        <dbReference type="ChEBI" id="CHEBI:57416"/>
        <dbReference type="ChEBI" id="CHEBI:57822"/>
        <dbReference type="ChEBI" id="CHEBI:456216"/>
        <dbReference type="EC" id="6.3.2.4"/>
    </reaction>
</comment>
<dbReference type="PROSITE" id="PS50975">
    <property type="entry name" value="ATP_GRASP"/>
    <property type="match status" value="1"/>
</dbReference>
<comment type="caution">
    <text evidence="16">The sequence shown here is derived from an EMBL/GenBank/DDBJ whole genome shotgun (WGS) entry which is preliminary data.</text>
</comment>
<dbReference type="Gene3D" id="3.30.1490.20">
    <property type="entry name" value="ATP-grasp fold, A domain"/>
    <property type="match status" value="1"/>
</dbReference>
<dbReference type="GO" id="GO:0016874">
    <property type="term" value="F:ligase activity"/>
    <property type="evidence" value="ECO:0007669"/>
    <property type="project" value="UniProtKB-KW"/>
</dbReference>
<keyword evidence="13" id="KW-0963">Cytoplasm</keyword>
<dbReference type="InterPro" id="IPR011127">
    <property type="entry name" value="Dala_Dala_lig_N"/>
</dbReference>
<keyword evidence="5" id="KW-0479">Metal-binding</keyword>
<evidence type="ECO:0000256" key="4">
    <source>
        <dbReference type="ARBA" id="ARBA00022598"/>
    </source>
</evidence>
<dbReference type="PANTHER" id="PTHR23132:SF25">
    <property type="entry name" value="D-ALANINE--D-ALANINE LIGASE A"/>
    <property type="match status" value="1"/>
</dbReference>
<evidence type="ECO:0000256" key="12">
    <source>
        <dbReference type="ARBA" id="ARBA00023316"/>
    </source>
</evidence>
<dbReference type="Gene3D" id="3.40.50.20">
    <property type="match status" value="1"/>
</dbReference>
<dbReference type="InterPro" id="IPR013815">
    <property type="entry name" value="ATP_grasp_subdomain_1"/>
</dbReference>
<dbReference type="PROSITE" id="PS00843">
    <property type="entry name" value="DALA_DALA_LIGASE_1"/>
    <property type="match status" value="1"/>
</dbReference>
<evidence type="ECO:0000256" key="7">
    <source>
        <dbReference type="ARBA" id="ARBA00022840"/>
    </source>
</evidence>
<dbReference type="InterPro" id="IPR005905">
    <property type="entry name" value="D_ala_D_ala"/>
</dbReference>
<dbReference type="PIRSF" id="PIRSF039102">
    <property type="entry name" value="Ddl/VanB"/>
    <property type="match status" value="1"/>
</dbReference>
<evidence type="ECO:0000256" key="6">
    <source>
        <dbReference type="ARBA" id="ARBA00022741"/>
    </source>
</evidence>
<reference evidence="16 17" key="1">
    <citation type="submission" date="2022-04" db="EMBL/GenBank/DDBJ databases">
        <title>Human microbiome associated bacterial genomes.</title>
        <authorList>
            <person name="Sandstrom S."/>
            <person name="Salamzade R."/>
            <person name="Kalan L.R."/>
        </authorList>
    </citation>
    <scope>NUCLEOTIDE SEQUENCE [LARGE SCALE GENOMIC DNA]</scope>
    <source>
        <strain evidence="17">p3-SID1799</strain>
    </source>
</reference>
<dbReference type="HAMAP" id="MF_00047">
    <property type="entry name" value="Dala_Dala_lig"/>
    <property type="match status" value="1"/>
</dbReference>
<sequence>MNQPATQRTRVMVVFGGRSSEHSISCATAGGVLGAIDRDRYEVIPVGITRDGAWVLEADDPERFQLNPESLPEIVDNGTRIMLPDTVNSREVFVDEYGARRSLGVIDMVFPILHGPFGEDGTLQGMLDLVGLPYVGSSVFAASAGMDKHYTKLILKHAGIKVADGVTITERRWMHESEQVRAELIDGFGFPMFVKPARAGSSVGVSKVHDASEIDEALRVAFLEDDHLLVEKAVIGREVEIAILESMPGERPRASVAGEIKLSGAEFYDFAAKYLNGPGVELECPAALTDAEFAEMQELGIRAFEALGAAGLSRVDFFLTEDGFVINEVNTMPGFTPISMFPKCWQASGLSYPELITELLEVALAHDREQLARRERSLAAR</sequence>
<evidence type="ECO:0000256" key="11">
    <source>
        <dbReference type="ARBA" id="ARBA00023211"/>
    </source>
</evidence>
<evidence type="ECO:0000256" key="9">
    <source>
        <dbReference type="ARBA" id="ARBA00022960"/>
    </source>
</evidence>
<comment type="similarity">
    <text evidence="3 13">Belongs to the D-alanine--D-alanine ligase family.</text>
</comment>
<keyword evidence="7 14" id="KW-0067">ATP-binding</keyword>
<dbReference type="Gene3D" id="3.30.470.20">
    <property type="entry name" value="ATP-grasp fold, B domain"/>
    <property type="match status" value="1"/>
</dbReference>
<dbReference type="Pfam" id="PF01820">
    <property type="entry name" value="Dala_Dala_lig_N"/>
    <property type="match status" value="1"/>
</dbReference>
<evidence type="ECO:0000256" key="8">
    <source>
        <dbReference type="ARBA" id="ARBA00022842"/>
    </source>
</evidence>
<proteinExistence type="inferred from homology"/>
<dbReference type="InterPro" id="IPR011095">
    <property type="entry name" value="Dala_Dala_lig_C"/>
</dbReference>
<dbReference type="InterPro" id="IPR016185">
    <property type="entry name" value="PreATP-grasp_dom_sf"/>
</dbReference>
<keyword evidence="17" id="KW-1185">Reference proteome</keyword>
<evidence type="ECO:0000256" key="13">
    <source>
        <dbReference type="HAMAP-Rule" id="MF_00047"/>
    </source>
</evidence>
<evidence type="ECO:0000313" key="16">
    <source>
        <dbReference type="EMBL" id="MCT2041868.1"/>
    </source>
</evidence>
<keyword evidence="11" id="KW-0464">Manganese</keyword>
<evidence type="ECO:0000256" key="10">
    <source>
        <dbReference type="ARBA" id="ARBA00022984"/>
    </source>
</evidence>
<gene>
    <name evidence="13" type="primary">ddl</name>
    <name evidence="16" type="ORF">M3D15_00700</name>
</gene>
<comment type="cofactor">
    <cofactor evidence="2">
        <name>Mg(2+)</name>
        <dbReference type="ChEBI" id="CHEBI:18420"/>
    </cofactor>
</comment>
<comment type="subcellular location">
    <subcellularLocation>
        <location evidence="13">Cytoplasm</location>
    </subcellularLocation>
</comment>
<dbReference type="PANTHER" id="PTHR23132">
    <property type="entry name" value="D-ALANINE--D-ALANINE LIGASE"/>
    <property type="match status" value="1"/>
</dbReference>
<evidence type="ECO:0000256" key="14">
    <source>
        <dbReference type="PROSITE-ProRule" id="PRU00409"/>
    </source>
</evidence>
<protein>
    <recommendedName>
        <fullName evidence="13">D-alanine--D-alanine ligase</fullName>
        <ecNumber evidence="13">6.3.2.4</ecNumber>
    </recommendedName>
    <alternativeName>
        <fullName evidence="13">D-Ala-D-Ala ligase</fullName>
    </alternativeName>
    <alternativeName>
        <fullName evidence="13">D-alanylalanine synthetase</fullName>
    </alternativeName>
</protein>
<dbReference type="RefSeq" id="WP_260103627.1">
    <property type="nucleotide sequence ID" value="NZ_JALXSQ010000002.1"/>
</dbReference>
<evidence type="ECO:0000256" key="3">
    <source>
        <dbReference type="ARBA" id="ARBA00010871"/>
    </source>
</evidence>
<dbReference type="EMBL" id="JALXSQ010000002">
    <property type="protein sequence ID" value="MCT2041868.1"/>
    <property type="molecule type" value="Genomic_DNA"/>
</dbReference>
<dbReference type="SUPFAM" id="SSF56059">
    <property type="entry name" value="Glutathione synthetase ATP-binding domain-like"/>
    <property type="match status" value="1"/>
</dbReference>
<dbReference type="NCBIfam" id="NF002528">
    <property type="entry name" value="PRK01966.1-4"/>
    <property type="match status" value="1"/>
</dbReference>
<evidence type="ECO:0000256" key="1">
    <source>
        <dbReference type="ARBA" id="ARBA00001936"/>
    </source>
</evidence>
<evidence type="ECO:0000256" key="2">
    <source>
        <dbReference type="ARBA" id="ARBA00001946"/>
    </source>
</evidence>
<evidence type="ECO:0000256" key="5">
    <source>
        <dbReference type="ARBA" id="ARBA00022723"/>
    </source>
</evidence>
<comment type="function">
    <text evidence="13">Cell wall formation.</text>
</comment>
<keyword evidence="4 13" id="KW-0436">Ligase</keyword>
<keyword evidence="8" id="KW-0460">Magnesium</keyword>
<comment type="cofactor">
    <cofactor evidence="1">
        <name>Mn(2+)</name>
        <dbReference type="ChEBI" id="CHEBI:29035"/>
    </cofactor>
</comment>
<dbReference type="PROSITE" id="PS00844">
    <property type="entry name" value="DALA_DALA_LIGASE_2"/>
    <property type="match status" value="1"/>
</dbReference>
<evidence type="ECO:0000259" key="15">
    <source>
        <dbReference type="PROSITE" id="PS50975"/>
    </source>
</evidence>
<name>A0ABT2HU75_9MICO</name>
<dbReference type="EC" id="6.3.2.4" evidence="13"/>
<keyword evidence="9 13" id="KW-0133">Cell shape</keyword>
<dbReference type="SUPFAM" id="SSF52440">
    <property type="entry name" value="PreATP-grasp domain"/>
    <property type="match status" value="1"/>
</dbReference>
<comment type="pathway">
    <text evidence="13">Cell wall biogenesis; peptidoglycan biosynthesis.</text>
</comment>
<dbReference type="Pfam" id="PF07478">
    <property type="entry name" value="Dala_Dala_lig_C"/>
    <property type="match status" value="1"/>
</dbReference>
<organism evidence="16 17">
    <name type="scientific">Pseudoclavibacter albus</name>
    <dbReference type="NCBI Taxonomy" id="272241"/>
    <lineage>
        <taxon>Bacteria</taxon>
        <taxon>Bacillati</taxon>
        <taxon>Actinomycetota</taxon>
        <taxon>Actinomycetes</taxon>
        <taxon>Micrococcales</taxon>
        <taxon>Microbacteriaceae</taxon>
        <taxon>Pseudoclavibacter</taxon>
    </lineage>
</organism>